<dbReference type="Pfam" id="PF02798">
    <property type="entry name" value="GST_N"/>
    <property type="match status" value="1"/>
</dbReference>
<proteinExistence type="inferred from homology"/>
<dbReference type="CDD" id="cd03182">
    <property type="entry name" value="GST_C_GTT2_like"/>
    <property type="match status" value="1"/>
</dbReference>
<feature type="domain" description="GST N-terminal" evidence="2">
    <location>
        <begin position="1"/>
        <end position="81"/>
    </location>
</feature>
<dbReference type="Proteomes" id="UP000584824">
    <property type="component" value="Unassembled WGS sequence"/>
</dbReference>
<dbReference type="SUPFAM" id="SSF52833">
    <property type="entry name" value="Thioredoxin-like"/>
    <property type="match status" value="1"/>
</dbReference>
<evidence type="ECO:0000259" key="3">
    <source>
        <dbReference type="PROSITE" id="PS50405"/>
    </source>
</evidence>
<keyword evidence="5" id="KW-1185">Reference proteome</keyword>
<feature type="domain" description="GST C-terminal" evidence="3">
    <location>
        <begin position="86"/>
        <end position="203"/>
    </location>
</feature>
<evidence type="ECO:0000256" key="1">
    <source>
        <dbReference type="RuleBase" id="RU003494"/>
    </source>
</evidence>
<gene>
    <name evidence="4" type="ORF">GGQ66_002042</name>
</gene>
<reference evidence="4 5" key="1">
    <citation type="submission" date="2020-08" db="EMBL/GenBank/DDBJ databases">
        <title>Genomic Encyclopedia of Type Strains, Phase IV (KMG-IV): sequencing the most valuable type-strain genomes for metagenomic binning, comparative biology and taxonomic classification.</title>
        <authorList>
            <person name="Goeker M."/>
        </authorList>
    </citation>
    <scope>NUCLEOTIDE SEQUENCE [LARGE SCALE GENOMIC DNA]</scope>
    <source>
        <strain evidence="4 5">DSM 26385</strain>
    </source>
</reference>
<dbReference type="PROSITE" id="PS50404">
    <property type="entry name" value="GST_NTER"/>
    <property type="match status" value="1"/>
</dbReference>
<evidence type="ECO:0000259" key="2">
    <source>
        <dbReference type="PROSITE" id="PS50404"/>
    </source>
</evidence>
<dbReference type="InterPro" id="IPR036282">
    <property type="entry name" value="Glutathione-S-Trfase_C_sf"/>
</dbReference>
<protein>
    <submittedName>
        <fullName evidence="4">Glutathione S-transferase</fullName>
    </submittedName>
</protein>
<sequence length="203" mass="23124">MRLYDAYRAPNPRRVKIFLKEKGIEVETVMVDMGAMAHRSPEITAMNPLQQLPLLEFEDGSVLTESVAICRYFEELHPEPPLFGRDARERAFIEMWNRRVELNYLAAVAASFRHLHPAMAAAEVPQVPEWGEANKPKALAFLSLLDRELEGRPFIAGEHYSIADITAMVAFDFMKLSRLACPQDHVNVWRWYRAVSARPSAAA</sequence>
<dbReference type="InterPro" id="IPR034346">
    <property type="entry name" value="Gtt2-like_C"/>
</dbReference>
<dbReference type="CDD" id="cd03051">
    <property type="entry name" value="GST_N_GTT2_like"/>
    <property type="match status" value="1"/>
</dbReference>
<dbReference type="InterPro" id="IPR040079">
    <property type="entry name" value="Glutathione_S-Trfase"/>
</dbReference>
<dbReference type="EMBL" id="JACIDU010000007">
    <property type="protein sequence ID" value="MBB4103484.1"/>
    <property type="molecule type" value="Genomic_DNA"/>
</dbReference>
<keyword evidence="4" id="KW-0808">Transferase</keyword>
<comment type="similarity">
    <text evidence="1">Belongs to the GST superfamily.</text>
</comment>
<dbReference type="InterPro" id="IPR004045">
    <property type="entry name" value="Glutathione_S-Trfase_N"/>
</dbReference>
<organism evidence="4 5">
    <name type="scientific">Allorhizobium borbori</name>
    <dbReference type="NCBI Taxonomy" id="485907"/>
    <lineage>
        <taxon>Bacteria</taxon>
        <taxon>Pseudomonadati</taxon>
        <taxon>Pseudomonadota</taxon>
        <taxon>Alphaproteobacteria</taxon>
        <taxon>Hyphomicrobiales</taxon>
        <taxon>Rhizobiaceae</taxon>
        <taxon>Rhizobium/Agrobacterium group</taxon>
        <taxon>Allorhizobium</taxon>
    </lineage>
</organism>
<dbReference type="SFLD" id="SFLDS00019">
    <property type="entry name" value="Glutathione_Transferase_(cytos"/>
    <property type="match status" value="1"/>
</dbReference>
<dbReference type="InterPro" id="IPR034345">
    <property type="entry name" value="Gtt2-like_N"/>
</dbReference>
<dbReference type="SUPFAM" id="SSF47616">
    <property type="entry name" value="GST C-terminal domain-like"/>
    <property type="match status" value="1"/>
</dbReference>
<dbReference type="PANTHER" id="PTHR44051:SF8">
    <property type="entry name" value="GLUTATHIONE S-TRANSFERASE GSTA"/>
    <property type="match status" value="1"/>
</dbReference>
<dbReference type="SFLD" id="SFLDG00358">
    <property type="entry name" value="Main_(cytGST)"/>
    <property type="match status" value="1"/>
</dbReference>
<dbReference type="Gene3D" id="1.20.1050.10">
    <property type="match status" value="1"/>
</dbReference>
<comment type="caution">
    <text evidence="4">The sequence shown here is derived from an EMBL/GenBank/DDBJ whole genome shotgun (WGS) entry which is preliminary data.</text>
</comment>
<accession>A0A7W6K1J1</accession>
<evidence type="ECO:0000313" key="4">
    <source>
        <dbReference type="EMBL" id="MBB4103484.1"/>
    </source>
</evidence>
<dbReference type="RefSeq" id="WP_183792066.1">
    <property type="nucleotide sequence ID" value="NZ_JACIDU010000007.1"/>
</dbReference>
<dbReference type="GO" id="GO:0016740">
    <property type="term" value="F:transferase activity"/>
    <property type="evidence" value="ECO:0007669"/>
    <property type="project" value="UniProtKB-KW"/>
</dbReference>
<dbReference type="PROSITE" id="PS50405">
    <property type="entry name" value="GST_CTER"/>
    <property type="match status" value="1"/>
</dbReference>
<dbReference type="InterPro" id="IPR004046">
    <property type="entry name" value="GST_C"/>
</dbReference>
<name>A0A7W6K1J1_9HYPH</name>
<dbReference type="PANTHER" id="PTHR44051">
    <property type="entry name" value="GLUTATHIONE S-TRANSFERASE-RELATED"/>
    <property type="match status" value="1"/>
</dbReference>
<dbReference type="InterPro" id="IPR036249">
    <property type="entry name" value="Thioredoxin-like_sf"/>
</dbReference>
<dbReference type="Gene3D" id="3.40.30.10">
    <property type="entry name" value="Glutaredoxin"/>
    <property type="match status" value="1"/>
</dbReference>
<dbReference type="InterPro" id="IPR010987">
    <property type="entry name" value="Glutathione-S-Trfase_C-like"/>
</dbReference>
<dbReference type="Pfam" id="PF00043">
    <property type="entry name" value="GST_C"/>
    <property type="match status" value="1"/>
</dbReference>
<evidence type="ECO:0000313" key="5">
    <source>
        <dbReference type="Proteomes" id="UP000584824"/>
    </source>
</evidence>
<dbReference type="AlphaFoldDB" id="A0A7W6K1J1"/>